<dbReference type="InterPro" id="IPR040442">
    <property type="entry name" value="Pyrv_kinase-like_dom_sf"/>
</dbReference>
<feature type="binding site" evidence="6">
    <location>
        <position position="132"/>
    </location>
    <ligand>
        <name>Mg(2+)</name>
        <dbReference type="ChEBI" id="CHEBI:18420"/>
    </ligand>
</feature>
<evidence type="ECO:0000256" key="4">
    <source>
        <dbReference type="ARBA" id="ARBA00022842"/>
    </source>
</evidence>
<dbReference type="PANTHER" id="PTHR32308">
    <property type="entry name" value="LYASE BETA SUBUNIT, PUTATIVE (AFU_ORTHOLOGUE AFUA_4G13030)-RELATED"/>
    <property type="match status" value="1"/>
</dbReference>
<dbReference type="PANTHER" id="PTHR32308:SF10">
    <property type="entry name" value="CITRATE LYASE SUBUNIT BETA"/>
    <property type="match status" value="1"/>
</dbReference>
<dbReference type="EMBL" id="LWDL01000012">
    <property type="protein sequence ID" value="OQW52704.1"/>
    <property type="molecule type" value="Genomic_DNA"/>
</dbReference>
<protein>
    <submittedName>
        <fullName evidence="8">Malyl-CoA thiolesterase</fullName>
    </submittedName>
</protein>
<dbReference type="STRING" id="1827387.A4S15_07775"/>
<comment type="caution">
    <text evidence="8">The sequence shown here is derived from an EMBL/GenBank/DDBJ whole genome shotgun (WGS) entry which is preliminary data.</text>
</comment>
<keyword evidence="4 6" id="KW-0460">Magnesium</keyword>
<gene>
    <name evidence="8" type="ORF">A4S15_07775</name>
</gene>
<dbReference type="GO" id="GO:0006107">
    <property type="term" value="P:oxaloacetate metabolic process"/>
    <property type="evidence" value="ECO:0007669"/>
    <property type="project" value="TreeGrafter"/>
</dbReference>
<dbReference type="GO" id="GO:0000287">
    <property type="term" value="F:magnesium ion binding"/>
    <property type="evidence" value="ECO:0007669"/>
    <property type="project" value="TreeGrafter"/>
</dbReference>
<dbReference type="SUPFAM" id="SSF51621">
    <property type="entry name" value="Phosphoenolpyruvate/pyruvate domain"/>
    <property type="match status" value="1"/>
</dbReference>
<reference evidence="8 9" key="1">
    <citation type="journal article" date="2017" name="Water Res.">
        <title>Comammox in drinking water systems.</title>
        <authorList>
            <person name="Wang Y."/>
            <person name="Ma L."/>
            <person name="Mao Y."/>
            <person name="Jiang X."/>
            <person name="Xia Y."/>
            <person name="Yu K."/>
            <person name="Li B."/>
            <person name="Zhang T."/>
        </authorList>
    </citation>
    <scope>NUCLEOTIDE SEQUENCE [LARGE SCALE GENOMIC DNA]</scope>
    <source>
        <strain evidence="8">SG_bin8</strain>
    </source>
</reference>
<feature type="binding site" evidence="5">
    <location>
        <position position="132"/>
    </location>
    <ligand>
        <name>substrate</name>
    </ligand>
</feature>
<name>A0A1W9HZS8_9HYPH</name>
<organism evidence="8 9">
    <name type="scientific">Candidatus Raskinella chloraquaticus</name>
    <dbReference type="NCBI Taxonomy" id="1951219"/>
    <lineage>
        <taxon>Bacteria</taxon>
        <taxon>Pseudomonadati</taxon>
        <taxon>Pseudomonadota</taxon>
        <taxon>Alphaproteobacteria</taxon>
        <taxon>Hyphomicrobiales</taxon>
        <taxon>Phreatobacteraceae</taxon>
        <taxon>Candidatus Raskinella</taxon>
    </lineage>
</organism>
<dbReference type="AlphaFoldDB" id="A0A1W9HZS8"/>
<evidence type="ECO:0000256" key="5">
    <source>
        <dbReference type="PIRSR" id="PIRSR015582-1"/>
    </source>
</evidence>
<feature type="binding site" evidence="5">
    <location>
        <position position="74"/>
    </location>
    <ligand>
        <name>substrate</name>
    </ligand>
</feature>
<keyword evidence="3 6" id="KW-0479">Metal-binding</keyword>
<evidence type="ECO:0000313" key="8">
    <source>
        <dbReference type="EMBL" id="OQW52704.1"/>
    </source>
</evidence>
<dbReference type="Proteomes" id="UP000192872">
    <property type="component" value="Unassembled WGS sequence"/>
</dbReference>
<dbReference type="Gene3D" id="3.20.20.60">
    <property type="entry name" value="Phosphoenolpyruvate-binding domains"/>
    <property type="match status" value="1"/>
</dbReference>
<dbReference type="Pfam" id="PF03328">
    <property type="entry name" value="HpcH_HpaI"/>
    <property type="match status" value="1"/>
</dbReference>
<dbReference type="PIRSF" id="PIRSF015582">
    <property type="entry name" value="Cit_lyase_B"/>
    <property type="match status" value="1"/>
</dbReference>
<evidence type="ECO:0000256" key="3">
    <source>
        <dbReference type="ARBA" id="ARBA00022723"/>
    </source>
</evidence>
<comment type="similarity">
    <text evidence="2">Belongs to the HpcH/HpaI aldolase family.</text>
</comment>
<dbReference type="GO" id="GO:0003824">
    <property type="term" value="F:catalytic activity"/>
    <property type="evidence" value="ECO:0007669"/>
    <property type="project" value="InterPro"/>
</dbReference>
<sequence length="300" mass="31583">MSTAPAQNLRPRRSVLYLPGSNARALEKARTVAADALILDLEDAVAPDAKDTARQQIADAVGAKSFGRREVVVRINGLATPWGEADLAAIAAAGPDAILIPKVETGGDILAAGHRLEALDTTRSIALWAMMETPAAIFNAESIARARREPHGSRFAALVMGTNDLAKETRARLVPGRAPMLTALSLCVLAARSHGLDILDGVFTAIKDHEGLRRECIEGRDLGMDGKTLIHPDQIAIANEAFAPAADEVALARQIIAAFAAPEAKGKGVLTVEGRMVERLHAEIATRIVAIADAIAARAA</sequence>
<proteinExistence type="inferred from homology"/>
<feature type="domain" description="HpcH/HpaI aldolase/citrate lyase" evidence="7">
    <location>
        <begin position="13"/>
        <end position="232"/>
    </location>
</feature>
<dbReference type="InterPro" id="IPR005000">
    <property type="entry name" value="Aldolase/citrate-lyase_domain"/>
</dbReference>
<feature type="binding site" evidence="6">
    <location>
        <position position="164"/>
    </location>
    <ligand>
        <name>Mg(2+)</name>
        <dbReference type="ChEBI" id="CHEBI:18420"/>
    </ligand>
</feature>
<evidence type="ECO:0000313" key="9">
    <source>
        <dbReference type="Proteomes" id="UP000192872"/>
    </source>
</evidence>
<evidence type="ECO:0000259" key="7">
    <source>
        <dbReference type="Pfam" id="PF03328"/>
    </source>
</evidence>
<dbReference type="InterPro" id="IPR015813">
    <property type="entry name" value="Pyrv/PenolPyrv_kinase-like_dom"/>
</dbReference>
<accession>A0A1W9HZS8</accession>
<evidence type="ECO:0000256" key="6">
    <source>
        <dbReference type="PIRSR" id="PIRSR015582-2"/>
    </source>
</evidence>
<comment type="cofactor">
    <cofactor evidence="1">
        <name>Mg(2+)</name>
        <dbReference type="ChEBI" id="CHEBI:18420"/>
    </cofactor>
</comment>
<evidence type="ECO:0000256" key="2">
    <source>
        <dbReference type="ARBA" id="ARBA00005568"/>
    </source>
</evidence>
<evidence type="ECO:0000256" key="1">
    <source>
        <dbReference type="ARBA" id="ARBA00001946"/>
    </source>
</evidence>
<dbReference type="RefSeq" id="WP_376800348.1">
    <property type="nucleotide sequence ID" value="NZ_DBNB01000037.1"/>
</dbReference>
<dbReference type="InterPro" id="IPR011206">
    <property type="entry name" value="Citrate_lyase_beta/mcl1/mcl2"/>
</dbReference>